<dbReference type="EMBL" id="FNED01000005">
    <property type="protein sequence ID" value="SDI54194.1"/>
    <property type="molecule type" value="Genomic_DNA"/>
</dbReference>
<dbReference type="GeneID" id="42303827"/>
<sequence length="184" mass="20360">MINILGQNTIIPSIRKLKYLDAALKSDSPFILLSDVHIGNLKSLTKKCHEENKKVIVHLDLVEGLTKDTKGVKILKELFEVDGVISPNQRIVNAAKKIELLSIYRLFLLDSRSFESGMKSLEKCHLDGIEMLPAPFAVHFVNAIKKAAPGVPLLAGGFIDTPETIKQVFNAGFHALTTSKSELW</sequence>
<dbReference type="PANTHER" id="PTHR35787">
    <property type="entry name" value="GLYCEROL UPTAKE OPERON ANTITERMINATOR REGULATORY PROTEIN"/>
    <property type="match status" value="1"/>
</dbReference>
<keyword evidence="1" id="KW-0804">Transcription</keyword>
<dbReference type="GO" id="GO:0003723">
    <property type="term" value="F:RNA binding"/>
    <property type="evidence" value="ECO:0007669"/>
    <property type="project" value="UniProtKB-KW"/>
</dbReference>
<evidence type="ECO:0000313" key="2">
    <source>
        <dbReference type="EMBL" id="SDI54194.1"/>
    </source>
</evidence>
<dbReference type="PANTHER" id="PTHR35787:SF1">
    <property type="entry name" value="GLYCEROL UPTAKE OPERON ANTITERMINATOR REGULATORY PROTEIN"/>
    <property type="match status" value="1"/>
</dbReference>
<organism evidence="2 3">
    <name type="scientific">Aneurinibacillus migulanus</name>
    <name type="common">Bacillus migulanus</name>
    <dbReference type="NCBI Taxonomy" id="47500"/>
    <lineage>
        <taxon>Bacteria</taxon>
        <taxon>Bacillati</taxon>
        <taxon>Bacillota</taxon>
        <taxon>Bacilli</taxon>
        <taxon>Bacillales</taxon>
        <taxon>Paenibacillaceae</taxon>
        <taxon>Aneurinibacillus group</taxon>
        <taxon>Aneurinibacillus</taxon>
    </lineage>
</organism>
<dbReference type="PIRSF" id="PIRSF016897">
    <property type="entry name" value="GlpP"/>
    <property type="match status" value="1"/>
</dbReference>
<name>A0A1G8LES4_ANEMI</name>
<protein>
    <recommendedName>
        <fullName evidence="1">Glycerol uptake operon antiterminator regulatory protein</fullName>
    </recommendedName>
</protein>
<reference evidence="2 3" key="1">
    <citation type="submission" date="2016-10" db="EMBL/GenBank/DDBJ databases">
        <authorList>
            <person name="de Groot N.N."/>
        </authorList>
    </citation>
    <scope>NUCLEOTIDE SEQUENCE [LARGE SCALE GENOMIC DNA]</scope>
    <source>
        <strain evidence="2 3">DSM 2895</strain>
    </source>
</reference>
<dbReference type="Gene3D" id="3.20.20.70">
    <property type="entry name" value="Aldolase class I"/>
    <property type="match status" value="1"/>
</dbReference>
<dbReference type="RefSeq" id="WP_200894287.1">
    <property type="nucleotide sequence ID" value="NZ_BJOA01000065.1"/>
</dbReference>
<gene>
    <name evidence="2" type="ORF">SAMN04487909_10545</name>
</gene>
<dbReference type="SUPFAM" id="SSF110391">
    <property type="entry name" value="GlpP-like"/>
    <property type="match status" value="1"/>
</dbReference>
<dbReference type="GO" id="GO:0006355">
    <property type="term" value="P:regulation of DNA-templated transcription"/>
    <property type="evidence" value="ECO:0007669"/>
    <property type="project" value="InterPro"/>
</dbReference>
<dbReference type="Pfam" id="PF04309">
    <property type="entry name" value="G3P_antiterm"/>
    <property type="match status" value="1"/>
</dbReference>
<proteinExistence type="predicted"/>
<dbReference type="Proteomes" id="UP000182836">
    <property type="component" value="Unassembled WGS sequence"/>
</dbReference>
<comment type="function">
    <text evidence="1">Regulates expression of the glpD operon. In the presence of glycerol 3-phosphate (G3P) causes antitermination of transcription of glpD at the inverted repeat of the leader region to enhance its transcription. Binds and stabilizes glpD leader mRNA.</text>
</comment>
<evidence type="ECO:0000256" key="1">
    <source>
        <dbReference type="PIRNR" id="PIRNR016897"/>
    </source>
</evidence>
<keyword evidence="1" id="KW-0805">Transcription regulation</keyword>
<dbReference type="GO" id="GO:0006071">
    <property type="term" value="P:glycerol metabolic process"/>
    <property type="evidence" value="ECO:0007669"/>
    <property type="project" value="UniProtKB-UniRule"/>
</dbReference>
<dbReference type="InterPro" id="IPR006699">
    <property type="entry name" value="GlpP"/>
</dbReference>
<keyword evidence="1" id="KW-0319">Glycerol metabolism</keyword>
<evidence type="ECO:0000313" key="3">
    <source>
        <dbReference type="Proteomes" id="UP000182836"/>
    </source>
</evidence>
<dbReference type="AlphaFoldDB" id="A0A1G8LES4"/>
<keyword evidence="1" id="KW-0694">RNA-binding</keyword>
<dbReference type="InterPro" id="IPR013785">
    <property type="entry name" value="Aldolase_TIM"/>
</dbReference>
<accession>A0A1G8LES4</accession>